<dbReference type="Gene3D" id="3.20.20.100">
    <property type="entry name" value="NADP-dependent oxidoreductase domain"/>
    <property type="match status" value="1"/>
</dbReference>
<dbReference type="AlphaFoldDB" id="A0AAP0F8W9"/>
<evidence type="ECO:0000313" key="3">
    <source>
        <dbReference type="Proteomes" id="UP001419268"/>
    </source>
</evidence>
<name>A0AAP0F8W9_9MAGN</name>
<gene>
    <name evidence="2" type="ORF">Scep_021396</name>
</gene>
<dbReference type="EMBL" id="JBBNAG010000009">
    <property type="protein sequence ID" value="KAK9104552.1"/>
    <property type="molecule type" value="Genomic_DNA"/>
</dbReference>
<feature type="region of interest" description="Disordered" evidence="1">
    <location>
        <begin position="118"/>
        <end position="165"/>
    </location>
</feature>
<feature type="compositionally biased region" description="Polar residues" evidence="1">
    <location>
        <begin position="118"/>
        <end position="127"/>
    </location>
</feature>
<comment type="caution">
    <text evidence="2">The sequence shown here is derived from an EMBL/GenBank/DDBJ whole genome shotgun (WGS) entry which is preliminary data.</text>
</comment>
<protein>
    <submittedName>
        <fullName evidence="2">Uncharacterized protein</fullName>
    </submittedName>
</protein>
<reference evidence="2 3" key="1">
    <citation type="submission" date="2024-01" db="EMBL/GenBank/DDBJ databases">
        <title>Genome assemblies of Stephania.</title>
        <authorList>
            <person name="Yang L."/>
        </authorList>
    </citation>
    <scope>NUCLEOTIDE SEQUENCE [LARGE SCALE GENOMIC DNA]</scope>
    <source>
        <strain evidence="2">JXDWG</strain>
        <tissue evidence="2">Leaf</tissue>
    </source>
</reference>
<dbReference type="Proteomes" id="UP001419268">
    <property type="component" value="Unassembled WGS sequence"/>
</dbReference>
<accession>A0AAP0F8W9</accession>
<proteinExistence type="predicted"/>
<evidence type="ECO:0000256" key="1">
    <source>
        <dbReference type="SAM" id="MobiDB-lite"/>
    </source>
</evidence>
<evidence type="ECO:0000313" key="2">
    <source>
        <dbReference type="EMBL" id="KAK9104552.1"/>
    </source>
</evidence>
<feature type="compositionally biased region" description="Basic and acidic residues" evidence="1">
    <location>
        <begin position="130"/>
        <end position="165"/>
    </location>
</feature>
<organism evidence="2 3">
    <name type="scientific">Stephania cephalantha</name>
    <dbReference type="NCBI Taxonomy" id="152367"/>
    <lineage>
        <taxon>Eukaryota</taxon>
        <taxon>Viridiplantae</taxon>
        <taxon>Streptophyta</taxon>
        <taxon>Embryophyta</taxon>
        <taxon>Tracheophyta</taxon>
        <taxon>Spermatophyta</taxon>
        <taxon>Magnoliopsida</taxon>
        <taxon>Ranunculales</taxon>
        <taxon>Menispermaceae</taxon>
        <taxon>Menispermoideae</taxon>
        <taxon>Cissampelideae</taxon>
        <taxon>Stephania</taxon>
    </lineage>
</organism>
<dbReference type="InterPro" id="IPR036812">
    <property type="entry name" value="NAD(P)_OxRdtase_dom_sf"/>
</dbReference>
<sequence>MTRQGLVTCDVIWRLPAAALKFRTVTCDFDSHIVHQDLSIYRDQSLAFCVCKIIQSPSIEIKGINLKYEKWQMKASYGHIDCARIYANEKEVKRRARLNSWRKNTQNGVFTCNNRMSDMTRNDSFSQGKALDDKVKPKEEESEIDWEKGDTEKEGSRERPRERSQHMIGDALKKLFEDCTIKREDLWITSELWLIDL</sequence>
<keyword evidence="3" id="KW-1185">Reference proteome</keyword>